<reference evidence="5 6" key="1">
    <citation type="journal article" date="2019" name="Microbiol. Resour. Announc.">
        <title>Draft Genome Sequence of Comamonas testosteroni TA441, a Bacterium That Has a Cryptic Phenol Degradation Gene Cluster.</title>
        <authorList>
            <person name="Arai H."/>
            <person name="Ishii M."/>
        </authorList>
    </citation>
    <scope>NUCLEOTIDE SEQUENCE [LARGE SCALE GENOMIC DNA]</scope>
    <source>
        <strain evidence="5 6">TA441</strain>
    </source>
</reference>
<evidence type="ECO:0000256" key="4">
    <source>
        <dbReference type="ARBA" id="ARBA00023163"/>
    </source>
</evidence>
<dbReference type="InterPro" id="IPR000847">
    <property type="entry name" value="LysR_HTH_N"/>
</dbReference>
<evidence type="ECO:0000256" key="2">
    <source>
        <dbReference type="ARBA" id="ARBA00023015"/>
    </source>
</evidence>
<dbReference type="PANTHER" id="PTHR30537">
    <property type="entry name" value="HTH-TYPE TRANSCRIPTIONAL REGULATOR"/>
    <property type="match status" value="1"/>
</dbReference>
<name>A0A1Y1IWX6_COMTE</name>
<dbReference type="Gene3D" id="3.40.190.290">
    <property type="match status" value="1"/>
</dbReference>
<comment type="similarity">
    <text evidence="1">Belongs to the LysR transcriptional regulatory family.</text>
</comment>
<dbReference type="InterPro" id="IPR036388">
    <property type="entry name" value="WH-like_DNA-bd_sf"/>
</dbReference>
<dbReference type="InterPro" id="IPR005119">
    <property type="entry name" value="LysR_subst-bd"/>
</dbReference>
<keyword evidence="2" id="KW-0805">Transcription regulation</keyword>
<dbReference type="PRINTS" id="PR00039">
    <property type="entry name" value="HTHLYSR"/>
</dbReference>
<dbReference type="Gene3D" id="1.10.10.10">
    <property type="entry name" value="Winged helix-like DNA-binding domain superfamily/Winged helix DNA-binding domain"/>
    <property type="match status" value="1"/>
</dbReference>
<dbReference type="PANTHER" id="PTHR30537:SF5">
    <property type="entry name" value="HTH-TYPE TRANSCRIPTIONAL ACTIVATOR TTDR-RELATED"/>
    <property type="match status" value="1"/>
</dbReference>
<dbReference type="PROSITE" id="PS50931">
    <property type="entry name" value="HTH_LYSR"/>
    <property type="match status" value="1"/>
</dbReference>
<dbReference type="InterPro" id="IPR058163">
    <property type="entry name" value="LysR-type_TF_proteobact-type"/>
</dbReference>
<keyword evidence="3" id="KW-0238">DNA-binding</keyword>
<evidence type="ECO:0000256" key="3">
    <source>
        <dbReference type="ARBA" id="ARBA00023125"/>
    </source>
</evidence>
<dbReference type="InterPro" id="IPR036390">
    <property type="entry name" value="WH_DNA-bd_sf"/>
</dbReference>
<organism evidence="5 6">
    <name type="scientific">Comamonas testosteroni</name>
    <name type="common">Pseudomonas testosteroni</name>
    <dbReference type="NCBI Taxonomy" id="285"/>
    <lineage>
        <taxon>Bacteria</taxon>
        <taxon>Pseudomonadati</taxon>
        <taxon>Pseudomonadota</taxon>
        <taxon>Betaproteobacteria</taxon>
        <taxon>Burkholderiales</taxon>
        <taxon>Comamonadaceae</taxon>
        <taxon>Comamonas</taxon>
    </lineage>
</organism>
<dbReference type="Proteomes" id="UP000323105">
    <property type="component" value="Unassembled WGS sequence"/>
</dbReference>
<evidence type="ECO:0000313" key="5">
    <source>
        <dbReference type="EMBL" id="GEQ73158.1"/>
    </source>
</evidence>
<accession>A0A1Y1IWX6</accession>
<sequence length="322" mass="35048">MAVQDPLEGVSTFVQVVEAGGFTPAAQRLGVTRSAVGKAVARLEARLGTRLLQRNTRSQTLTEEGQIYYERCTRALKELDAAEADLDSGRMEPIGRLRVSVPEGFGQLCVAPILLNLTRLYPQLNIDLSFGDRTVDLIEEGFDLAIRIGPLHDSGTLSARLLGTQHISIGASPAYLARHGTPSLLEELDGHAVISYSRSGVVAPWSVSPVAGRDGSSDYRLQVRSQISMDDIQAIAAAAVAGYGIAWVPCWLLSSYARRGELVHILPDYRARSYEIHALWPQARQLRRKLRVAIDALVAEIPALLNADDDAVAKNDSSIRSR</sequence>
<dbReference type="Pfam" id="PF00126">
    <property type="entry name" value="HTH_1"/>
    <property type="match status" value="1"/>
</dbReference>
<evidence type="ECO:0000313" key="6">
    <source>
        <dbReference type="Proteomes" id="UP000323105"/>
    </source>
</evidence>
<comment type="caution">
    <text evidence="5">The sequence shown here is derived from an EMBL/GenBank/DDBJ whole genome shotgun (WGS) entry which is preliminary data.</text>
</comment>
<dbReference type="SUPFAM" id="SSF46785">
    <property type="entry name" value="Winged helix' DNA-binding domain"/>
    <property type="match status" value="1"/>
</dbReference>
<dbReference type="EMBL" id="BKBW01000001">
    <property type="protein sequence ID" value="GEQ73158.1"/>
    <property type="molecule type" value="Genomic_DNA"/>
</dbReference>
<proteinExistence type="inferred from homology"/>
<dbReference type="GO" id="GO:0003677">
    <property type="term" value="F:DNA binding"/>
    <property type="evidence" value="ECO:0007669"/>
    <property type="project" value="UniProtKB-KW"/>
</dbReference>
<dbReference type="GO" id="GO:0003700">
    <property type="term" value="F:DNA-binding transcription factor activity"/>
    <property type="evidence" value="ECO:0007669"/>
    <property type="project" value="InterPro"/>
</dbReference>
<evidence type="ECO:0000256" key="1">
    <source>
        <dbReference type="ARBA" id="ARBA00009437"/>
    </source>
</evidence>
<dbReference type="FunFam" id="1.10.10.10:FF:000001">
    <property type="entry name" value="LysR family transcriptional regulator"/>
    <property type="match status" value="1"/>
</dbReference>
<protein>
    <submittedName>
        <fullName evidence="5">LysR family transcriptional regulator</fullName>
    </submittedName>
</protein>
<keyword evidence="4" id="KW-0804">Transcription</keyword>
<dbReference type="AlphaFoldDB" id="A0A1Y1IWX6"/>
<dbReference type="Pfam" id="PF03466">
    <property type="entry name" value="LysR_substrate"/>
    <property type="match status" value="1"/>
</dbReference>
<gene>
    <name evidence="5" type="ORF">CTTA_0163</name>
</gene>
<dbReference type="SUPFAM" id="SSF53850">
    <property type="entry name" value="Periplasmic binding protein-like II"/>
    <property type="match status" value="1"/>
</dbReference>